<keyword evidence="3" id="KW-1185">Reference proteome</keyword>
<gene>
    <name evidence="2" type="primary">tnpA</name>
    <name evidence="2" type="ORF">G3M56_014270</name>
</gene>
<dbReference type="NCBIfam" id="NF033573">
    <property type="entry name" value="transpos_IS200"/>
    <property type="match status" value="1"/>
</dbReference>
<dbReference type="Proteomes" id="UP000475117">
    <property type="component" value="Chromosome"/>
</dbReference>
<dbReference type="PANTHER" id="PTHR33360:SF2">
    <property type="entry name" value="TRANSPOSASE FOR INSERTION SEQUENCE ELEMENT IS200"/>
    <property type="match status" value="1"/>
</dbReference>
<evidence type="ECO:0000259" key="1">
    <source>
        <dbReference type="SMART" id="SM01321"/>
    </source>
</evidence>
<evidence type="ECO:0000313" key="2">
    <source>
        <dbReference type="EMBL" id="QQL45007.1"/>
    </source>
</evidence>
<dbReference type="Pfam" id="PF01797">
    <property type="entry name" value="Y1_Tnp"/>
    <property type="match status" value="1"/>
</dbReference>
<dbReference type="GO" id="GO:0006313">
    <property type="term" value="P:DNA transposition"/>
    <property type="evidence" value="ECO:0007669"/>
    <property type="project" value="InterPro"/>
</dbReference>
<dbReference type="KEGG" id="soa:G3M56_014270"/>
<sequence>MGHSLANIYIHLIFSTKDRRPWLDDTFRPNLHAYMASVLNLKDCHLILINSIEDHVHILFRLSRTTSLADAVEDVKKSSSQWIKRQSPEHSKFAWQPGYGAFSVSESNMLAVKAYIQNQREHHRTKSFEEEFCAFLKKNHIDYDPKYLWS</sequence>
<dbReference type="InterPro" id="IPR036515">
    <property type="entry name" value="Transposase_17_sf"/>
</dbReference>
<evidence type="ECO:0000313" key="3">
    <source>
        <dbReference type="Proteomes" id="UP000475117"/>
    </source>
</evidence>
<protein>
    <submittedName>
        <fullName evidence="2">IS200/IS605 family transposase</fullName>
    </submittedName>
</protein>
<reference evidence="2 3" key="1">
    <citation type="submission" date="2020-12" db="EMBL/GenBank/DDBJ databases">
        <title>Sulforoseuscoccus oceanibium gen. nov., sp. nov., a representative of the phylum Verrucomicrobia with special cytoplasmic membrane, and proposal of Sulforoseuscoccusaceae fam. nov.</title>
        <authorList>
            <person name="Xi F."/>
        </authorList>
    </citation>
    <scope>NUCLEOTIDE SEQUENCE [LARGE SCALE GENOMIC DNA]</scope>
    <source>
        <strain evidence="2 3">T37</strain>
    </source>
</reference>
<dbReference type="PANTHER" id="PTHR33360">
    <property type="entry name" value="TRANSPOSASE FOR INSERTION SEQUENCE ELEMENT IS200"/>
    <property type="match status" value="1"/>
</dbReference>
<dbReference type="InterPro" id="IPR002686">
    <property type="entry name" value="Transposase_17"/>
</dbReference>
<dbReference type="Gene3D" id="3.30.70.1290">
    <property type="entry name" value="Transposase IS200-like"/>
    <property type="match status" value="1"/>
</dbReference>
<dbReference type="SUPFAM" id="SSF143422">
    <property type="entry name" value="Transposase IS200-like"/>
    <property type="match status" value="1"/>
</dbReference>
<dbReference type="GO" id="GO:0004803">
    <property type="term" value="F:transposase activity"/>
    <property type="evidence" value="ECO:0007669"/>
    <property type="project" value="InterPro"/>
</dbReference>
<dbReference type="AlphaFoldDB" id="A0A6B3LEP6"/>
<feature type="domain" description="Transposase IS200-like" evidence="1">
    <location>
        <begin position="5"/>
        <end position="119"/>
    </location>
</feature>
<dbReference type="GO" id="GO:0003677">
    <property type="term" value="F:DNA binding"/>
    <property type="evidence" value="ECO:0007669"/>
    <property type="project" value="InterPro"/>
</dbReference>
<dbReference type="RefSeq" id="WP_164365369.1">
    <property type="nucleotide sequence ID" value="NZ_CP066776.1"/>
</dbReference>
<name>A0A6B3LEP6_9BACT</name>
<dbReference type="SMART" id="SM01321">
    <property type="entry name" value="Y1_Tnp"/>
    <property type="match status" value="1"/>
</dbReference>
<organism evidence="2 3">
    <name type="scientific">Sulfuriroseicoccus oceanibius</name>
    <dbReference type="NCBI Taxonomy" id="2707525"/>
    <lineage>
        <taxon>Bacteria</taxon>
        <taxon>Pseudomonadati</taxon>
        <taxon>Verrucomicrobiota</taxon>
        <taxon>Verrucomicrobiia</taxon>
        <taxon>Verrucomicrobiales</taxon>
        <taxon>Verrucomicrobiaceae</taxon>
        <taxon>Sulfuriroseicoccus</taxon>
    </lineage>
</organism>
<proteinExistence type="predicted"/>
<accession>A0A6B3LEP6</accession>
<dbReference type="EMBL" id="CP066776">
    <property type="protein sequence ID" value="QQL45007.1"/>
    <property type="molecule type" value="Genomic_DNA"/>
</dbReference>